<feature type="region of interest" description="Disordered" evidence="10">
    <location>
        <begin position="313"/>
        <end position="335"/>
    </location>
</feature>
<keyword evidence="4" id="KW-0808">Transferase</keyword>
<dbReference type="Gramene" id="PNW72117">
    <property type="protein sequence ID" value="PNW72117"/>
    <property type="gene ID" value="CHLRE_16g681800v5"/>
</dbReference>
<evidence type="ECO:0000256" key="2">
    <source>
        <dbReference type="ARBA" id="ARBA00009601"/>
    </source>
</evidence>
<sequence>MNKAYDNDNALVGLCFLPKKLPRVLTPLLRSQAAAAGLQLVALDPRTGSDLDLQPQPGTVLRDGTAADAPAPAVAPGSVAVGQAEEVAPAGVAAADSAVAGSVAAGAGDMARLQPPLGLATPRMPLDVIVHKLHRDEAWETSLAAYAAAHPATVILDPPPAIHATEDRSMMLAAAGVTLRVPLLPHAPITSGQQVTHPVCSGRDAGGEAGSEKQEGRLEEAGGEQSGEVGQQDADVVEVCVEAPPQVVVQTREELRRLVEEGCRRSSNISGSAVGGLRPPLLLKTRCTDAAGGSGHGVAVVRSWAELEEQAAALQPPAPTPTPTPSGSSPVQAAAPGAAAGAVPGAVAPVLAPAAEAAAFEPLVVQQYVPHTQALYKVYVLGRHVRVERRATLTAGQVAAAQGELAAALQDCRRDEDTAAAAAGGSHGMPSVIHRISTTPLARATTGAKASAGASAAHPAAAEDAVGNAPAAAASGGADACAPVVDEAVDEAVMAAVARALSGQLNLTMFNFDIILPVDQSSASGADVAEAGDAGASEAGGRAAKRQRHAQEQEPQQGRTPRRLRLCVVDVNYFPGYDKLEGWEEMLVEHLRAAADRAVAARRAAACAAVG</sequence>
<dbReference type="RefSeq" id="XP_042915999.1">
    <property type="nucleotide sequence ID" value="XM_043071445.1"/>
</dbReference>
<dbReference type="GO" id="GO:0047325">
    <property type="term" value="F:inositol-3,4,5,6-tetrakisphosphate 1-kinase activity"/>
    <property type="evidence" value="ECO:0000318"/>
    <property type="project" value="GO_Central"/>
</dbReference>
<dbReference type="Pfam" id="PF17927">
    <property type="entry name" value="Ins134_P3_kin_N"/>
    <property type="match status" value="1"/>
</dbReference>
<reference evidence="13 14" key="1">
    <citation type="journal article" date="2007" name="Science">
        <title>The Chlamydomonas genome reveals the evolution of key animal and plant functions.</title>
        <authorList>
            <person name="Merchant S.S."/>
            <person name="Prochnik S.E."/>
            <person name="Vallon O."/>
            <person name="Harris E.H."/>
            <person name="Karpowicz S.J."/>
            <person name="Witman G.B."/>
            <person name="Terry A."/>
            <person name="Salamov A."/>
            <person name="Fritz-Laylin L.K."/>
            <person name="Marechal-Drouard L."/>
            <person name="Marshall W.F."/>
            <person name="Qu L.H."/>
            <person name="Nelson D.R."/>
            <person name="Sanderfoot A.A."/>
            <person name="Spalding M.H."/>
            <person name="Kapitonov V.V."/>
            <person name="Ren Q."/>
            <person name="Ferris P."/>
            <person name="Lindquist E."/>
            <person name="Shapiro H."/>
            <person name="Lucas S.M."/>
            <person name="Grimwood J."/>
            <person name="Schmutz J."/>
            <person name="Cardol P."/>
            <person name="Cerutti H."/>
            <person name="Chanfreau G."/>
            <person name="Chen C.L."/>
            <person name="Cognat V."/>
            <person name="Croft M.T."/>
            <person name="Dent R."/>
            <person name="Dutcher S."/>
            <person name="Fernandez E."/>
            <person name="Fukuzawa H."/>
            <person name="Gonzalez-Ballester D."/>
            <person name="Gonzalez-Halphen D."/>
            <person name="Hallmann A."/>
            <person name="Hanikenne M."/>
            <person name="Hippler M."/>
            <person name="Inwood W."/>
            <person name="Jabbari K."/>
            <person name="Kalanon M."/>
            <person name="Kuras R."/>
            <person name="Lefebvre P.A."/>
            <person name="Lemaire S.D."/>
            <person name="Lobanov A.V."/>
            <person name="Lohr M."/>
            <person name="Manuell A."/>
            <person name="Meier I."/>
            <person name="Mets L."/>
            <person name="Mittag M."/>
            <person name="Mittelmeier T."/>
            <person name="Moroney J.V."/>
            <person name="Moseley J."/>
            <person name="Napoli C."/>
            <person name="Nedelcu A.M."/>
            <person name="Niyogi K."/>
            <person name="Novoselov S.V."/>
            <person name="Paulsen I.T."/>
            <person name="Pazour G."/>
            <person name="Purton S."/>
            <person name="Ral J.P."/>
            <person name="Riano-Pachon D.M."/>
            <person name="Riekhof W."/>
            <person name="Rymarquis L."/>
            <person name="Schroda M."/>
            <person name="Stern D."/>
            <person name="Umen J."/>
            <person name="Willows R."/>
            <person name="Wilson N."/>
            <person name="Zimmer S.L."/>
            <person name="Allmer J."/>
            <person name="Balk J."/>
            <person name="Bisova K."/>
            <person name="Chen C.J."/>
            <person name="Elias M."/>
            <person name="Gendler K."/>
            <person name="Hauser C."/>
            <person name="Lamb M.R."/>
            <person name="Ledford H."/>
            <person name="Long J.C."/>
            <person name="Minagawa J."/>
            <person name="Page M.D."/>
            <person name="Pan J."/>
            <person name="Pootakham W."/>
            <person name="Roje S."/>
            <person name="Rose A."/>
            <person name="Stahlberg E."/>
            <person name="Terauchi A.M."/>
            <person name="Yang P."/>
            <person name="Ball S."/>
            <person name="Bowler C."/>
            <person name="Dieckmann C.L."/>
            <person name="Gladyshev V.N."/>
            <person name="Green P."/>
            <person name="Jorgensen R."/>
            <person name="Mayfield S."/>
            <person name="Mueller-Roeber B."/>
            <person name="Rajamani S."/>
            <person name="Sayre R.T."/>
            <person name="Brokstein P."/>
            <person name="Dubchak I."/>
            <person name="Goodstein D."/>
            <person name="Hornick L."/>
            <person name="Huang Y.W."/>
            <person name="Jhaveri J."/>
            <person name="Luo Y."/>
            <person name="Martinez D."/>
            <person name="Ngau W.C."/>
            <person name="Otillar B."/>
            <person name="Poliakov A."/>
            <person name="Porter A."/>
            <person name="Szajkowski L."/>
            <person name="Werner G."/>
            <person name="Zhou K."/>
            <person name="Grigoriev I.V."/>
            <person name="Rokhsar D.S."/>
            <person name="Grossman A.R."/>
        </authorList>
    </citation>
    <scope>NUCLEOTIDE SEQUENCE [LARGE SCALE GENOMIC DNA]</scope>
    <source>
        <strain evidence="14">CC-503</strain>
    </source>
</reference>
<evidence type="ECO:0000256" key="5">
    <source>
        <dbReference type="ARBA" id="ARBA00022723"/>
    </source>
</evidence>
<dbReference type="EMBL" id="CM008977">
    <property type="protein sequence ID" value="PNW72117.1"/>
    <property type="molecule type" value="Genomic_DNA"/>
</dbReference>
<evidence type="ECO:0000256" key="8">
    <source>
        <dbReference type="ARBA" id="ARBA00022840"/>
    </source>
</evidence>
<evidence type="ECO:0000313" key="13">
    <source>
        <dbReference type="EMBL" id="PNW72117.1"/>
    </source>
</evidence>
<keyword evidence="8" id="KW-0067">ATP-binding</keyword>
<dbReference type="PANTHER" id="PTHR14217:SF39">
    <property type="entry name" value="INOSITOL-TETRAKISPHOSPHATE 1-KINASE 3"/>
    <property type="match status" value="1"/>
</dbReference>
<dbReference type="GeneID" id="5717562"/>
<dbReference type="InterPro" id="IPR041429">
    <property type="entry name" value="ITPK1_N"/>
</dbReference>
<dbReference type="InterPro" id="IPR040464">
    <property type="entry name" value="InsP(3)kin_ATP-grasp"/>
</dbReference>
<keyword evidence="9" id="KW-0460">Magnesium</keyword>
<keyword evidence="6" id="KW-0547">Nucleotide-binding</keyword>
<dbReference type="Proteomes" id="UP000006906">
    <property type="component" value="Chromosome 16"/>
</dbReference>
<evidence type="ECO:0000256" key="3">
    <source>
        <dbReference type="ARBA" id="ARBA00011245"/>
    </source>
</evidence>
<keyword evidence="7" id="KW-0418">Kinase</keyword>
<evidence type="ECO:0000256" key="1">
    <source>
        <dbReference type="ARBA" id="ARBA00001946"/>
    </source>
</evidence>
<name>A0A2K3CV12_CHLRE</name>
<dbReference type="ExpressionAtlas" id="A0A2K3CV12">
    <property type="expression patterns" value="baseline"/>
</dbReference>
<dbReference type="Pfam" id="PF05770">
    <property type="entry name" value="Ins134_P3_kin"/>
    <property type="match status" value="1"/>
</dbReference>
<evidence type="ECO:0000259" key="11">
    <source>
        <dbReference type="Pfam" id="PF05770"/>
    </source>
</evidence>
<evidence type="ECO:0000256" key="6">
    <source>
        <dbReference type="ARBA" id="ARBA00022741"/>
    </source>
</evidence>
<gene>
    <name evidence="13" type="ORF">CHLRE_16g681800v5</name>
</gene>
<dbReference type="GO" id="GO:0005524">
    <property type="term" value="F:ATP binding"/>
    <property type="evidence" value="ECO:0007669"/>
    <property type="project" value="UniProtKB-KW"/>
</dbReference>
<keyword evidence="14" id="KW-1185">Reference proteome</keyword>
<feature type="domain" description="Inositol-tetrakisphosphate 1-kinase N-terminal" evidence="12">
    <location>
        <begin position="125"/>
        <end position="162"/>
    </location>
</feature>
<organism evidence="13 14">
    <name type="scientific">Chlamydomonas reinhardtii</name>
    <name type="common">Chlamydomonas smithii</name>
    <dbReference type="NCBI Taxonomy" id="3055"/>
    <lineage>
        <taxon>Eukaryota</taxon>
        <taxon>Viridiplantae</taxon>
        <taxon>Chlorophyta</taxon>
        <taxon>core chlorophytes</taxon>
        <taxon>Chlorophyceae</taxon>
        <taxon>CS clade</taxon>
        <taxon>Chlamydomonadales</taxon>
        <taxon>Chlamydomonadaceae</taxon>
        <taxon>Chlamydomonas</taxon>
    </lineage>
</organism>
<comment type="cofactor">
    <cofactor evidence="1">
        <name>Mg(2+)</name>
        <dbReference type="ChEBI" id="CHEBI:18420"/>
    </cofactor>
</comment>
<dbReference type="GO" id="GO:0000287">
    <property type="term" value="F:magnesium ion binding"/>
    <property type="evidence" value="ECO:0007669"/>
    <property type="project" value="InterPro"/>
</dbReference>
<dbReference type="InParanoid" id="A0A2K3CV12"/>
<dbReference type="KEGG" id="cre:CHLRE_16g681800v5"/>
<dbReference type="PANTHER" id="PTHR14217">
    <property type="entry name" value="INOSITOL-TETRAKISPHOSPHATE 1-KINASE"/>
    <property type="match status" value="1"/>
</dbReference>
<feature type="compositionally biased region" description="Low complexity" evidence="10">
    <location>
        <begin position="527"/>
        <end position="542"/>
    </location>
</feature>
<dbReference type="GO" id="GO:0052725">
    <property type="term" value="F:inositol-1,3,4-trisphosphate 6-kinase activity"/>
    <property type="evidence" value="ECO:0000318"/>
    <property type="project" value="GO_Central"/>
</dbReference>
<evidence type="ECO:0000259" key="12">
    <source>
        <dbReference type="Pfam" id="PF17927"/>
    </source>
</evidence>
<feature type="domain" description="Inositol 1,3,4-trisphosphate 5/6-kinase ATP-grasp" evidence="11">
    <location>
        <begin position="361"/>
        <end position="394"/>
    </location>
</feature>
<dbReference type="OrthoDB" id="550459at2759"/>
<evidence type="ECO:0000256" key="9">
    <source>
        <dbReference type="ARBA" id="ARBA00022842"/>
    </source>
</evidence>
<evidence type="ECO:0000313" key="14">
    <source>
        <dbReference type="Proteomes" id="UP000006906"/>
    </source>
</evidence>
<evidence type="ECO:0000256" key="10">
    <source>
        <dbReference type="SAM" id="MobiDB-lite"/>
    </source>
</evidence>
<evidence type="ECO:0000256" key="4">
    <source>
        <dbReference type="ARBA" id="ARBA00022679"/>
    </source>
</evidence>
<dbReference type="InterPro" id="IPR008656">
    <property type="entry name" value="Inositol_tetrakis-P_1-kinase"/>
</dbReference>
<dbReference type="PaxDb" id="3055-EDP04386"/>
<feature type="region of interest" description="Disordered" evidence="10">
    <location>
        <begin position="527"/>
        <end position="561"/>
    </location>
</feature>
<dbReference type="AlphaFoldDB" id="A0A2K3CV12"/>
<feature type="region of interest" description="Disordered" evidence="10">
    <location>
        <begin position="190"/>
        <end position="231"/>
    </location>
</feature>
<proteinExistence type="inferred from homology"/>
<accession>A0A2K3CV12</accession>
<dbReference type="GO" id="GO:0052726">
    <property type="term" value="F:inositol-1,3,4-trisphosphate 5-kinase activity"/>
    <property type="evidence" value="ECO:0000318"/>
    <property type="project" value="GO_Central"/>
</dbReference>
<keyword evidence="5" id="KW-0479">Metal-binding</keyword>
<evidence type="ECO:0000256" key="7">
    <source>
        <dbReference type="ARBA" id="ARBA00022777"/>
    </source>
</evidence>
<dbReference type="OMA" id="CAPFVIV"/>
<comment type="similarity">
    <text evidence="2">Belongs to the ITPK1 family.</text>
</comment>
<dbReference type="Gene3D" id="3.30.470.20">
    <property type="entry name" value="ATP-grasp fold, B domain"/>
    <property type="match status" value="1"/>
</dbReference>
<feature type="compositionally biased region" description="Basic and acidic residues" evidence="10">
    <location>
        <begin position="210"/>
        <end position="220"/>
    </location>
</feature>
<protein>
    <submittedName>
        <fullName evidence="13">Uncharacterized protein</fullName>
    </submittedName>
</protein>
<comment type="subunit">
    <text evidence="3">Monomer.</text>
</comment>
<dbReference type="GO" id="GO:0032957">
    <property type="term" value="P:inositol trisphosphate metabolic process"/>
    <property type="evidence" value="ECO:0007669"/>
    <property type="project" value="InterPro"/>
</dbReference>